<accession>A0A2N9L3C6</accession>
<name>A0A2N9L3C6_9BACT</name>
<proteinExistence type="predicted"/>
<reference evidence="3" key="1">
    <citation type="submission" date="2018-02" db="EMBL/GenBank/DDBJ databases">
        <authorList>
            <person name="Hausmann B."/>
        </authorList>
    </citation>
    <scope>NUCLEOTIDE SEQUENCE [LARGE SCALE GENOMIC DNA]</scope>
    <source>
        <strain evidence="3">Peat soil MAG SbA5</strain>
    </source>
</reference>
<feature type="region of interest" description="Disordered" evidence="1">
    <location>
        <begin position="22"/>
        <end position="51"/>
    </location>
</feature>
<dbReference type="EMBL" id="OKRB01000013">
    <property type="protein sequence ID" value="SPE17643.1"/>
    <property type="molecule type" value="Genomic_DNA"/>
</dbReference>
<evidence type="ECO:0000313" key="2">
    <source>
        <dbReference type="EMBL" id="SPE17643.1"/>
    </source>
</evidence>
<protein>
    <submittedName>
        <fullName evidence="2">Uncharacterized protein</fullName>
    </submittedName>
</protein>
<sequence length="70" mass="7832">MRLRVLFSTFSVEACKVAQRRKALDATDEKANQGRGKDVESKSPKTDFPSQLANPAHYAGFALSHRLYYG</sequence>
<evidence type="ECO:0000313" key="3">
    <source>
        <dbReference type="Proteomes" id="UP000239735"/>
    </source>
</evidence>
<gene>
    <name evidence="2" type="ORF">SBA5_110003</name>
</gene>
<feature type="compositionally biased region" description="Basic and acidic residues" evidence="1">
    <location>
        <begin position="22"/>
        <end position="45"/>
    </location>
</feature>
<organism evidence="2 3">
    <name type="scientific">Candidatus Sulfuritelmatomonas gaucii</name>
    <dbReference type="NCBI Taxonomy" id="2043161"/>
    <lineage>
        <taxon>Bacteria</taxon>
        <taxon>Pseudomonadati</taxon>
        <taxon>Acidobacteriota</taxon>
        <taxon>Terriglobia</taxon>
        <taxon>Terriglobales</taxon>
        <taxon>Acidobacteriaceae</taxon>
        <taxon>Candidatus Sulfuritelmatomonas</taxon>
    </lineage>
</organism>
<dbReference type="Proteomes" id="UP000239735">
    <property type="component" value="Unassembled WGS sequence"/>
</dbReference>
<evidence type="ECO:0000256" key="1">
    <source>
        <dbReference type="SAM" id="MobiDB-lite"/>
    </source>
</evidence>
<dbReference type="AlphaFoldDB" id="A0A2N9L3C6"/>